<name>A0A2X3IKV9_9ENTR</name>
<dbReference type="Proteomes" id="UP000251197">
    <property type="component" value="Unassembled WGS sequence"/>
</dbReference>
<dbReference type="GO" id="GO:0009015">
    <property type="term" value="F:N-succinylarginine dihydrolase activity"/>
    <property type="evidence" value="ECO:0007669"/>
    <property type="project" value="UniProtKB-EC"/>
</dbReference>
<dbReference type="PANTHER" id="PTHR30420:SF2">
    <property type="entry name" value="N-SUCCINYLARGININE DIHYDROLASE"/>
    <property type="match status" value="1"/>
</dbReference>
<dbReference type="SUPFAM" id="SSF55909">
    <property type="entry name" value="Pentein"/>
    <property type="match status" value="1"/>
</dbReference>
<accession>A0A2X3IKV9</accession>
<dbReference type="InterPro" id="IPR037031">
    <property type="entry name" value="AstB_sf"/>
</dbReference>
<protein>
    <submittedName>
        <fullName evidence="3">N-succinylarginine dihydrolase</fullName>
        <ecNumber evidence="3">3.5.3.23</ecNumber>
    </submittedName>
</protein>
<evidence type="ECO:0000256" key="2">
    <source>
        <dbReference type="ARBA" id="ARBA00022801"/>
    </source>
</evidence>
<dbReference type="GO" id="GO:0006525">
    <property type="term" value="P:arginine metabolic process"/>
    <property type="evidence" value="ECO:0007669"/>
    <property type="project" value="UniProtKB-KW"/>
</dbReference>
<dbReference type="EMBL" id="UAVU01000010">
    <property type="protein sequence ID" value="SQC92962.1"/>
    <property type="molecule type" value="Genomic_DNA"/>
</dbReference>
<dbReference type="InterPro" id="IPR007079">
    <property type="entry name" value="SuccinylArg_d-Hdrlase_AstB"/>
</dbReference>
<dbReference type="PANTHER" id="PTHR30420">
    <property type="entry name" value="N-SUCCINYLARGININE DIHYDROLASE"/>
    <property type="match status" value="1"/>
</dbReference>
<keyword evidence="1" id="KW-0056">Arginine metabolism</keyword>
<proteinExistence type="predicted"/>
<dbReference type="EC" id="3.5.3.23" evidence="3"/>
<dbReference type="Gene3D" id="3.75.10.20">
    <property type="entry name" value="Succinylarginine dihydrolase"/>
    <property type="match status" value="1"/>
</dbReference>
<keyword evidence="2 3" id="KW-0378">Hydrolase</keyword>
<sequence length="92" mass="10544">MFDLRESMANGGGPACLRLRVVLTDEELKAVNPAVMMNDTLFMTLNGWVDRWYRDRLTQADLADPQLLREGREALDELTRILDLGSVYPFQQ</sequence>
<dbReference type="AlphaFoldDB" id="A0A2X3IKV9"/>
<evidence type="ECO:0000313" key="4">
    <source>
        <dbReference type="Proteomes" id="UP000251197"/>
    </source>
</evidence>
<evidence type="ECO:0000256" key="1">
    <source>
        <dbReference type="ARBA" id="ARBA00022503"/>
    </source>
</evidence>
<dbReference type="Pfam" id="PF04996">
    <property type="entry name" value="AstB"/>
    <property type="match status" value="1"/>
</dbReference>
<gene>
    <name evidence="3" type="primary">astB_4</name>
    <name evidence="3" type="ORF">NCTC12120_06070</name>
</gene>
<evidence type="ECO:0000313" key="3">
    <source>
        <dbReference type="EMBL" id="SQC92962.1"/>
    </source>
</evidence>
<reference evidence="3 4" key="1">
    <citation type="submission" date="2018-06" db="EMBL/GenBank/DDBJ databases">
        <authorList>
            <consortium name="Pathogen Informatics"/>
            <person name="Doyle S."/>
        </authorList>
    </citation>
    <scope>NUCLEOTIDE SEQUENCE [LARGE SCALE GENOMIC DNA]</scope>
    <source>
        <strain evidence="3 4">NCTC12120</strain>
    </source>
</reference>
<organism evidence="3 4">
    <name type="scientific">Cedecea neteri</name>
    <dbReference type="NCBI Taxonomy" id="158822"/>
    <lineage>
        <taxon>Bacteria</taxon>
        <taxon>Pseudomonadati</taxon>
        <taxon>Pseudomonadota</taxon>
        <taxon>Gammaproteobacteria</taxon>
        <taxon>Enterobacterales</taxon>
        <taxon>Enterobacteriaceae</taxon>
        <taxon>Cedecea</taxon>
    </lineage>
</organism>